<evidence type="ECO:0000256" key="1">
    <source>
        <dbReference type="SAM" id="MobiDB-lite"/>
    </source>
</evidence>
<feature type="compositionally biased region" description="Low complexity" evidence="1">
    <location>
        <begin position="261"/>
        <end position="275"/>
    </location>
</feature>
<protein>
    <submittedName>
        <fullName evidence="2">Uncharacterized protein</fullName>
    </submittedName>
</protein>
<reference evidence="2" key="1">
    <citation type="submission" date="2022-07" db="EMBL/GenBank/DDBJ databases">
        <title>Fungi with potential for degradation of polypropylene.</title>
        <authorList>
            <person name="Gostincar C."/>
        </authorList>
    </citation>
    <scope>NUCLEOTIDE SEQUENCE</scope>
    <source>
        <strain evidence="2">EXF-13287</strain>
    </source>
</reference>
<feature type="region of interest" description="Disordered" evidence="1">
    <location>
        <begin position="241"/>
        <end position="276"/>
    </location>
</feature>
<dbReference type="Proteomes" id="UP001174691">
    <property type="component" value="Unassembled WGS sequence"/>
</dbReference>
<feature type="compositionally biased region" description="Acidic residues" evidence="1">
    <location>
        <begin position="22"/>
        <end position="54"/>
    </location>
</feature>
<dbReference type="AlphaFoldDB" id="A0AA38RJ80"/>
<dbReference type="InterPro" id="IPR022190">
    <property type="entry name" value="DUF3716"/>
</dbReference>
<feature type="region of interest" description="Disordered" evidence="1">
    <location>
        <begin position="1"/>
        <end position="60"/>
    </location>
</feature>
<dbReference type="Pfam" id="PF12511">
    <property type="entry name" value="DUF3716"/>
    <property type="match status" value="1"/>
</dbReference>
<sequence length="336" mass="35938">MPRPAKRARVDEAQSAVYAHQEEDEEHDDYPEDEEDDEDDMGDDDPDADGDPDTDGDREAQALVQALGDGADQQGGGGGGGAPEKQKHENIVDYCYRMGYFPASERFPSAVTAGRFRSAPLRPQRTLDKNPLTRRSWHPKKPANWCAVLLQCGGQEVSDACTRCAEDQGMWTQCVVPNDWATSWITRGACANCYMDGKRAMAVSPSARAKAAAAQPAATSSPELSSSAAVASTTAAPFTSAGFAPSVGATPSTNRRQGRPSVPAAHSEAAASSLSNQDFEGLKRQYNRLSTSELDKLAERSAAERARISLQLAAIDAVRAAREAFANRPPNGTHPT</sequence>
<organism evidence="2 3">
    <name type="scientific">Coniochaeta hoffmannii</name>
    <dbReference type="NCBI Taxonomy" id="91930"/>
    <lineage>
        <taxon>Eukaryota</taxon>
        <taxon>Fungi</taxon>
        <taxon>Dikarya</taxon>
        <taxon>Ascomycota</taxon>
        <taxon>Pezizomycotina</taxon>
        <taxon>Sordariomycetes</taxon>
        <taxon>Sordariomycetidae</taxon>
        <taxon>Coniochaetales</taxon>
        <taxon>Coniochaetaceae</taxon>
        <taxon>Coniochaeta</taxon>
    </lineage>
</organism>
<proteinExistence type="predicted"/>
<evidence type="ECO:0000313" key="3">
    <source>
        <dbReference type="Proteomes" id="UP001174691"/>
    </source>
</evidence>
<gene>
    <name evidence="2" type="ORF">NKR19_g9447</name>
</gene>
<comment type="caution">
    <text evidence="2">The sequence shown here is derived from an EMBL/GenBank/DDBJ whole genome shotgun (WGS) entry which is preliminary data.</text>
</comment>
<evidence type="ECO:0000313" key="2">
    <source>
        <dbReference type="EMBL" id="KAJ9131973.1"/>
    </source>
</evidence>
<name>A0AA38RJ80_9PEZI</name>
<dbReference type="EMBL" id="JANBVN010000227">
    <property type="protein sequence ID" value="KAJ9131973.1"/>
    <property type="molecule type" value="Genomic_DNA"/>
</dbReference>
<keyword evidence="3" id="KW-1185">Reference proteome</keyword>
<accession>A0AA38RJ80</accession>